<dbReference type="HOGENOM" id="CLU_1954986_0_0_6"/>
<protein>
    <submittedName>
        <fullName evidence="1">Uncharacterized protein</fullName>
    </submittedName>
</protein>
<dbReference type="Proteomes" id="UP000000683">
    <property type="component" value="Chromosome"/>
</dbReference>
<dbReference type="KEGG" id="alt:ambt_08675"/>
<dbReference type="RefSeq" id="WP_013784201.1">
    <property type="nucleotide sequence ID" value="NC_015554.1"/>
</dbReference>
<accession>F5Z870</accession>
<keyword evidence="2" id="KW-1185">Reference proteome</keyword>
<reference evidence="1 2" key="1">
    <citation type="journal article" date="2011" name="J. Bacteriol.">
        <title>Complete genome sequence of the polycyclic aromatic hydrocarbon-degrading bacterium Alteromonas sp. strain SN2.</title>
        <authorList>
            <person name="Jin H.M."/>
            <person name="Jeong H."/>
            <person name="Moon E.J."/>
            <person name="Math R.K."/>
            <person name="Lee K."/>
            <person name="Kim H.J."/>
            <person name="Jeon C.O."/>
            <person name="Oh T.K."/>
            <person name="Kim J.F."/>
        </authorList>
    </citation>
    <scope>NUCLEOTIDE SEQUENCE [LARGE SCALE GENOMIC DNA]</scope>
    <source>
        <strain evidence="2">JCM 17741 / KACC 18427 / KCTC 11700BP / SN2</strain>
    </source>
</reference>
<dbReference type="AlphaFoldDB" id="F5Z870"/>
<organism evidence="1 2">
    <name type="scientific">Alteromonas naphthalenivorans</name>
    <dbReference type="NCBI Taxonomy" id="715451"/>
    <lineage>
        <taxon>Bacteria</taxon>
        <taxon>Pseudomonadati</taxon>
        <taxon>Pseudomonadota</taxon>
        <taxon>Gammaproteobacteria</taxon>
        <taxon>Alteromonadales</taxon>
        <taxon>Alteromonadaceae</taxon>
        <taxon>Alteromonas/Salinimonas group</taxon>
        <taxon>Alteromonas</taxon>
    </lineage>
</organism>
<evidence type="ECO:0000313" key="1">
    <source>
        <dbReference type="EMBL" id="AEF03263.1"/>
    </source>
</evidence>
<name>F5Z870_ALTNA</name>
<gene>
    <name evidence="1" type="ordered locus">ambt_08675</name>
</gene>
<sequence>MLPAFDKLPSLLTYEEVEKQLSIIMDIAEKSEEPPIYMIQETINEALFSLEYNPKGRFSVEIENRVSKWGTSHWDWEKADRNFIDGLTAIIINFTSTSVAKQFFEDKLKTETRKFAQEELKGVLENDV</sequence>
<proteinExistence type="predicted"/>
<dbReference type="EMBL" id="CP002339">
    <property type="protein sequence ID" value="AEF03263.1"/>
    <property type="molecule type" value="Genomic_DNA"/>
</dbReference>
<evidence type="ECO:0000313" key="2">
    <source>
        <dbReference type="Proteomes" id="UP000000683"/>
    </source>
</evidence>